<dbReference type="Gene3D" id="3.40.50.12780">
    <property type="entry name" value="N-terminal domain of ligase-like"/>
    <property type="match status" value="1"/>
</dbReference>
<dbReference type="GO" id="GO:0031177">
    <property type="term" value="F:phosphopantetheine binding"/>
    <property type="evidence" value="ECO:0007669"/>
    <property type="project" value="InterPro"/>
</dbReference>
<dbReference type="InterPro" id="IPR042099">
    <property type="entry name" value="ANL_N_sf"/>
</dbReference>
<reference evidence="6" key="2">
    <citation type="journal article" date="2011" name="PLoS Pathog.">
        <title>Comparative genomics yields insights into niche adaptation of plant vascular wilt pathogens.</title>
        <authorList>
            <person name="Klosterman S.J."/>
            <person name="Subbarao K.V."/>
            <person name="Kang S."/>
            <person name="Veronese P."/>
            <person name="Gold S.E."/>
            <person name="Thomma B.P.H.J."/>
            <person name="Chen Z."/>
            <person name="Henrissat B."/>
            <person name="Lee Y.-H."/>
            <person name="Park J."/>
            <person name="Garcia-Pedrajas M.D."/>
            <person name="Barbara D.J."/>
            <person name="Anchieta A."/>
            <person name="de Jonge R."/>
            <person name="Santhanam P."/>
            <person name="Maruthachalam K."/>
            <person name="Atallah Z."/>
            <person name="Amyotte S.G."/>
            <person name="Paz Z."/>
            <person name="Inderbitzin P."/>
            <person name="Hayes R.J."/>
            <person name="Heiman D.I."/>
            <person name="Young S."/>
            <person name="Zeng Q."/>
            <person name="Engels R."/>
            <person name="Galagan J."/>
            <person name="Cuomo C.A."/>
            <person name="Dobinson K.F."/>
            <person name="Ma L.-J."/>
        </authorList>
    </citation>
    <scope>NUCLEOTIDE SEQUENCE [LARGE SCALE GENOMIC DNA]</scope>
    <source>
        <strain evidence="6">VdLs.17 / ATCC MYA-4575 / FGSC 10137</strain>
    </source>
</reference>
<keyword evidence="6" id="KW-1185">Reference proteome</keyword>
<dbReference type="PANTHER" id="PTHR43201">
    <property type="entry name" value="ACYL-COA SYNTHETASE"/>
    <property type="match status" value="1"/>
</dbReference>
<evidence type="ECO:0000313" key="6">
    <source>
        <dbReference type="Proteomes" id="UP000001611"/>
    </source>
</evidence>
<dbReference type="InterPro" id="IPR009081">
    <property type="entry name" value="PP-bd_ACP"/>
</dbReference>
<dbReference type="GO" id="GO:0006631">
    <property type="term" value="P:fatty acid metabolic process"/>
    <property type="evidence" value="ECO:0007669"/>
    <property type="project" value="TreeGrafter"/>
</dbReference>
<feature type="transmembrane region" description="Helical" evidence="3">
    <location>
        <begin position="867"/>
        <end position="888"/>
    </location>
</feature>
<keyword evidence="1" id="KW-0596">Phosphopantetheine</keyword>
<organism evidence="5 6">
    <name type="scientific">Verticillium dahliae (strain VdLs.17 / ATCC MYA-4575 / FGSC 10137)</name>
    <name type="common">Verticillium wilt</name>
    <dbReference type="NCBI Taxonomy" id="498257"/>
    <lineage>
        <taxon>Eukaryota</taxon>
        <taxon>Fungi</taxon>
        <taxon>Dikarya</taxon>
        <taxon>Ascomycota</taxon>
        <taxon>Pezizomycotina</taxon>
        <taxon>Sordariomycetes</taxon>
        <taxon>Hypocreomycetidae</taxon>
        <taxon>Glomerellales</taxon>
        <taxon>Plectosphaerellaceae</taxon>
        <taxon>Verticillium</taxon>
    </lineage>
</organism>
<dbReference type="SUPFAM" id="SSF47336">
    <property type="entry name" value="ACP-like"/>
    <property type="match status" value="1"/>
</dbReference>
<feature type="transmembrane region" description="Helical" evidence="3">
    <location>
        <begin position="1426"/>
        <end position="1454"/>
    </location>
</feature>
<dbReference type="SMART" id="SM00823">
    <property type="entry name" value="PKS_PP"/>
    <property type="match status" value="1"/>
</dbReference>
<keyword evidence="3" id="KW-0472">Membrane</keyword>
<dbReference type="Gene3D" id="3.30.300.30">
    <property type="match status" value="1"/>
</dbReference>
<feature type="transmembrane region" description="Helical" evidence="3">
    <location>
        <begin position="1374"/>
        <end position="1397"/>
    </location>
</feature>
<dbReference type="HOGENOM" id="CLU_003997_0_0_1"/>
<dbReference type="InterPro" id="IPR000873">
    <property type="entry name" value="AMP-dep_synth/lig_dom"/>
</dbReference>
<dbReference type="GO" id="GO:0031956">
    <property type="term" value="F:medium-chain fatty acid-CoA ligase activity"/>
    <property type="evidence" value="ECO:0007669"/>
    <property type="project" value="TreeGrafter"/>
</dbReference>
<dbReference type="eggNOG" id="KOG1176">
    <property type="taxonomic scope" value="Eukaryota"/>
</dbReference>
<dbReference type="KEGG" id="vda:VDAG_10518"/>
<name>G2XK36_VERDV</name>
<dbReference type="Gene3D" id="2.160.10.10">
    <property type="entry name" value="Hexapeptide repeat proteins"/>
    <property type="match status" value="2"/>
</dbReference>
<dbReference type="STRING" id="498257.G2XK36"/>
<dbReference type="Pfam" id="PF00550">
    <property type="entry name" value="PP-binding"/>
    <property type="match status" value="1"/>
</dbReference>
<dbReference type="RefSeq" id="XP_009657901.1">
    <property type="nucleotide sequence ID" value="XM_009659606.1"/>
</dbReference>
<evidence type="ECO:0000256" key="2">
    <source>
        <dbReference type="ARBA" id="ARBA00022553"/>
    </source>
</evidence>
<keyword evidence="2" id="KW-0597">Phosphoprotein</keyword>
<accession>G2XK36</accession>
<proteinExistence type="predicted"/>
<reference evidence="5 6" key="1">
    <citation type="submission" date="2008-03" db="EMBL/GenBank/DDBJ databases">
        <title>The Genome Sequence of Verticillium dahliae VdLs.17.</title>
        <authorList>
            <consortium name="The Broad Institute Genome Sequencing Platform"/>
            <person name="Ma L.-J.J."/>
            <person name="Klosterman S.J."/>
            <person name="Subbarao K."/>
            <person name="Dobinson K."/>
            <person name="Veronese P."/>
            <person name="Kang S."/>
            <person name="Gold S.E."/>
            <person name="Young S."/>
            <person name="Jaffe D."/>
            <person name="Gnerre S."/>
            <person name="Berlin A."/>
            <person name="Heiman D."/>
            <person name="Hepburn T."/>
            <person name="Sykes S."/>
            <person name="Alvarado L."/>
            <person name="Kodira C.D."/>
            <person name="Lander E."/>
            <person name="Galagan J."/>
            <person name="Nusbaum C."/>
            <person name="Birren B."/>
        </authorList>
    </citation>
    <scope>NUCLEOTIDE SEQUENCE [LARGE SCALE GENOMIC DNA]</scope>
    <source>
        <strain evidence="6">VdLs.17 / ATCC MYA-4575 / FGSC 10137</strain>
    </source>
</reference>
<gene>
    <name evidence="5" type="ORF">VDAG_10518</name>
</gene>
<feature type="domain" description="Carrier" evidence="4">
    <location>
        <begin position="718"/>
        <end position="795"/>
    </location>
</feature>
<sequence length="1659" mass="181730">MDGHQQTLATALQHLYTLPATDVRHSSGFRGIVRGCTSDREALLLSIPPLSGSPQRPLHLLCLLLMEIPGPWPTVALLRTHARLLQPLTNTSPSGDVALLMENTEKLVRESHTSMLQLLSQNDRPAIHSADGKQSISHQDLYEFVNDFALPIDCTDRKPVIAIAVPNGPLLAAVCIAVSAYYTAAPIDPTTGPDEFQADVVQSGARCIITAEPDYHRLRLAESWTQNVGVKAIMVDWKHDKIGLRDGTGARIDTAGLPKPQPNQADDVAIALSTNGPWGKDVLPLTTQAMLVEVASTIGAWNLGPTDIGVNMMALHQISGLLKGLLAPIFSGGCTICCAAFDATAFWDILNERCPTWYHASPSMHLVILAKASRAKASRQRAIRLVCDAGGGLPPALARKLRDTFRCEVRSNNDIAIHKDDPRCIVEAPKLALSTLPDNRPLQRAGTQSVAASQVDYLGDDGYSYVMGRSKDGITRGKEVISPFEVERAIMTAAMSIESPICGKLSQALVFAVKDEIHGDTLGVVLVSAPEAQRIDVWTLYGALHNLSPSKRPALIVYMDDMPDKNHQSLRSQLADRLALPALTAKTPYLAKHWEAICPPAGTDISTPIQRRKCELDREAITAIMQSIIPSGYQACLRLSPDDGSLEAFVAPKAFGMQGLTADWPPHIKRMMSLALPGFMVPTKLHVLPEPFAEDPLGVVDEELLDVHAYQKPSVKFKPVSPTQKRIVKAFADILLWDLGKIDPDMNFFSMGGDRIAAEKLLAHLRADFKLHMPASLVFNHGTVKAIAAYVDAASDQAPEPESPAIEVVPTKIYSSTNPFLMLLQLLPLCVFYPLRRACQWTVFLTVLSRTRFWMTNAWLMGRLANLVGSITVGYIVVQLFSPLFGIAMKWIIIGRYREGVYPMWGAYHTRWWLVQKIVTVAGTGYFNTNNFTKALYCRLMGAKIGKNVQLTGASLGEWDLLDIRDGAILNNTVCRPFAVEANTSMYLGRIIIGENSCVASIIAPGATIPPGTCVGLNSSSWELHDADESNRLLSPSRAPGPHWALAAFATFPLFTVAWFLTLAPMFGGLMGLVIEKPLDSHLPLRDILTWFPSSPKVGYHYLSMILRTLVSPYVLVAFTALVRVVLDRFIGPPRSGDSQARGALQIWRSSLIKTLLPDGQLREATEMLGQHHGTTSVIWRMLGAEVGDRVYWPCVAPVTGDFGLVQIGNDVQFDSKAQIITTDGVGSEKVYIGHGAIIAEHARLLPGVRIGERTIMGPGTMTQRNKMYPSDGIYLGSQGGDSVCLTSGRSAMTEKAARRRRLMKSMPSCDTLVSAKALQHVGSFDTLVESCASPEKLPVAEVDSLKGIDEGQTTESPETTPFRQAFYQREAPYHVSSSALVFFYSAFISTFTVFFWNVPVFCSIKVVGRIFNDHMLQRPSNYDVLALWVLSSLSMIALTTGSAVLAMSIVIGAKWALLGRVTRGSQDWDQSPFCQRRQLFLTVERLVYRCCRGKGVPGMLSGTHWLVMYYRALGATVGKDVALFANGKPNLMFTEPDLVTIGDRVAIDDATLVTHKDIRGKFDLAEVRIGDRCVLRSGSSILSGVTMEPGSCLLEHTLIMQDEVVPADATMQGWPAERFDGNRTDHNNVPVVEDFEEPKMADQFRNNSDATLIAGQEW</sequence>
<dbReference type="InParanoid" id="G2XK36"/>
<dbReference type="OMA" id="HRGFDNG"/>
<dbReference type="PROSITE" id="PS50075">
    <property type="entry name" value="CARRIER"/>
    <property type="match status" value="1"/>
</dbReference>
<keyword evidence="3" id="KW-1133">Transmembrane helix</keyword>
<dbReference type="SUPFAM" id="SSF51161">
    <property type="entry name" value="Trimeric LpxA-like enzymes"/>
    <property type="match status" value="2"/>
</dbReference>
<evidence type="ECO:0000256" key="3">
    <source>
        <dbReference type="SAM" id="Phobius"/>
    </source>
</evidence>
<dbReference type="InterPro" id="IPR036736">
    <property type="entry name" value="ACP-like_sf"/>
</dbReference>
<dbReference type="Proteomes" id="UP000001611">
    <property type="component" value="Unassembled WGS sequence"/>
</dbReference>
<dbReference type="GeneID" id="20711981"/>
<dbReference type="PANTHER" id="PTHR43201:SF10">
    <property type="entry name" value="CARRIER DOMAIN-CONTAINING PROTEIN"/>
    <property type="match status" value="1"/>
</dbReference>
<dbReference type="Gene3D" id="1.10.1200.10">
    <property type="entry name" value="ACP-like"/>
    <property type="match status" value="1"/>
</dbReference>
<dbReference type="SUPFAM" id="SSF56801">
    <property type="entry name" value="Acetyl-CoA synthetase-like"/>
    <property type="match status" value="1"/>
</dbReference>
<evidence type="ECO:0000313" key="5">
    <source>
        <dbReference type="EMBL" id="EGY21536.1"/>
    </source>
</evidence>
<dbReference type="InterPro" id="IPR011004">
    <property type="entry name" value="Trimer_LpxA-like_sf"/>
</dbReference>
<keyword evidence="5" id="KW-0436">Ligase</keyword>
<dbReference type="Pfam" id="PF00501">
    <property type="entry name" value="AMP-binding"/>
    <property type="match status" value="1"/>
</dbReference>
<keyword evidence="3" id="KW-0812">Transmembrane</keyword>
<feature type="transmembrane region" description="Helical" evidence="3">
    <location>
        <begin position="1105"/>
        <end position="1127"/>
    </location>
</feature>
<evidence type="ECO:0000256" key="1">
    <source>
        <dbReference type="ARBA" id="ARBA00022450"/>
    </source>
</evidence>
<protein>
    <submittedName>
        <fullName evidence="5">Acyl-CoA synthetases /AMP-acid ligases II</fullName>
    </submittedName>
</protein>
<dbReference type="InterPro" id="IPR020806">
    <property type="entry name" value="PKS_PP-bd"/>
</dbReference>
<dbReference type="EMBL" id="DS572738">
    <property type="protein sequence ID" value="EGY21536.1"/>
    <property type="molecule type" value="Genomic_DNA"/>
</dbReference>
<dbReference type="InterPro" id="IPR045851">
    <property type="entry name" value="AMP-bd_C_sf"/>
</dbReference>
<evidence type="ECO:0000259" key="4">
    <source>
        <dbReference type="PROSITE" id="PS50075"/>
    </source>
</evidence>
<feature type="transmembrane region" description="Helical" evidence="3">
    <location>
        <begin position="1044"/>
        <end position="1075"/>
    </location>
</feature>